<dbReference type="RefSeq" id="WP_227017685.1">
    <property type="nucleotide sequence ID" value="NZ_JAGSND010000003.1"/>
</dbReference>
<feature type="compositionally biased region" description="Basic and acidic residues" evidence="1">
    <location>
        <begin position="29"/>
        <end position="70"/>
    </location>
</feature>
<name>A0A8J7W1P0_9FIRM</name>
<dbReference type="InterPro" id="IPR019657">
    <property type="entry name" value="ComFB"/>
</dbReference>
<dbReference type="Pfam" id="PF10719">
    <property type="entry name" value="ComFB"/>
    <property type="match status" value="1"/>
</dbReference>
<reference evidence="2" key="1">
    <citation type="submission" date="2021-04" db="EMBL/GenBank/DDBJ databases">
        <title>Sinoanaerobacter chloroacetimidivorans sp. nov., an obligate anaerobic bacterium isolated from anaerobic sludge.</title>
        <authorList>
            <person name="Bao Y."/>
        </authorList>
    </citation>
    <scope>NUCLEOTIDE SEQUENCE</scope>
    <source>
        <strain evidence="2">BAD-6</strain>
    </source>
</reference>
<proteinExistence type="predicted"/>
<feature type="region of interest" description="Disordered" evidence="1">
    <location>
        <begin position="1"/>
        <end position="92"/>
    </location>
</feature>
<accession>A0A8J7W1P0</accession>
<reference evidence="2" key="2">
    <citation type="submission" date="2021-04" db="EMBL/GenBank/DDBJ databases">
        <authorList>
            <person name="Liu J."/>
        </authorList>
    </citation>
    <scope>NUCLEOTIDE SEQUENCE</scope>
    <source>
        <strain evidence="2">BAD-6</strain>
    </source>
</reference>
<sequence length="182" mass="20510">MARKSNKTEQVLKLLTTEEDSEDCLLEEEPSKKQEPVKKSNDIIPEKKKAPETEVKLKTEAKPEIRRDETGNSGVQAEASASDPQEMNSRFTDESCGRLVNLAELLTTEMVNEVMVRLRVCTCPLCVNDVLALALNSLPTKYVTTDEGKQYFQLDIYKKQYETDIMAALTKACVRVKASPRH</sequence>
<protein>
    <submittedName>
        <fullName evidence="2">Late competence development ComFB family protein</fullName>
    </submittedName>
</protein>
<comment type="caution">
    <text evidence="2">The sequence shown here is derived from an EMBL/GenBank/DDBJ whole genome shotgun (WGS) entry which is preliminary data.</text>
</comment>
<dbReference type="Proteomes" id="UP000675664">
    <property type="component" value="Unassembled WGS sequence"/>
</dbReference>
<dbReference type="EMBL" id="JAGSND010000003">
    <property type="protein sequence ID" value="MBR0597555.1"/>
    <property type="molecule type" value="Genomic_DNA"/>
</dbReference>
<dbReference type="AlphaFoldDB" id="A0A8J7W1P0"/>
<feature type="compositionally biased region" description="Acidic residues" evidence="1">
    <location>
        <begin position="17"/>
        <end position="28"/>
    </location>
</feature>
<gene>
    <name evidence="2" type="ORF">KCX82_06710</name>
</gene>
<evidence type="ECO:0000256" key="1">
    <source>
        <dbReference type="SAM" id="MobiDB-lite"/>
    </source>
</evidence>
<evidence type="ECO:0000313" key="2">
    <source>
        <dbReference type="EMBL" id="MBR0597555.1"/>
    </source>
</evidence>
<evidence type="ECO:0000313" key="3">
    <source>
        <dbReference type="Proteomes" id="UP000675664"/>
    </source>
</evidence>
<organism evidence="2 3">
    <name type="scientific">Sinanaerobacter chloroacetimidivorans</name>
    <dbReference type="NCBI Taxonomy" id="2818044"/>
    <lineage>
        <taxon>Bacteria</taxon>
        <taxon>Bacillati</taxon>
        <taxon>Bacillota</taxon>
        <taxon>Clostridia</taxon>
        <taxon>Peptostreptococcales</taxon>
        <taxon>Anaerovoracaceae</taxon>
        <taxon>Sinanaerobacter</taxon>
    </lineage>
</organism>
<keyword evidence="3" id="KW-1185">Reference proteome</keyword>